<feature type="transmembrane region" description="Helical" evidence="2">
    <location>
        <begin position="375"/>
        <end position="393"/>
    </location>
</feature>
<comment type="caution">
    <text evidence="3">The sequence shown here is derived from an EMBL/GenBank/DDBJ whole genome shotgun (WGS) entry which is preliminary data.</text>
</comment>
<feature type="region of interest" description="Disordered" evidence="1">
    <location>
        <begin position="331"/>
        <end position="353"/>
    </location>
</feature>
<feature type="compositionally biased region" description="Basic and acidic residues" evidence="1">
    <location>
        <begin position="338"/>
        <end position="353"/>
    </location>
</feature>
<evidence type="ECO:0000313" key="3">
    <source>
        <dbReference type="EMBL" id="ETO32159.1"/>
    </source>
</evidence>
<dbReference type="Proteomes" id="UP000023152">
    <property type="component" value="Unassembled WGS sequence"/>
</dbReference>
<name>X6P261_RETFI</name>
<feature type="region of interest" description="Disordered" evidence="1">
    <location>
        <begin position="165"/>
        <end position="199"/>
    </location>
</feature>
<feature type="compositionally biased region" description="Basic and acidic residues" evidence="1">
    <location>
        <begin position="173"/>
        <end position="194"/>
    </location>
</feature>
<keyword evidence="4" id="KW-1185">Reference proteome</keyword>
<evidence type="ECO:0000256" key="1">
    <source>
        <dbReference type="SAM" id="MobiDB-lite"/>
    </source>
</evidence>
<keyword evidence="2" id="KW-0812">Transmembrane</keyword>
<feature type="compositionally biased region" description="Basic and acidic residues" evidence="1">
    <location>
        <begin position="272"/>
        <end position="286"/>
    </location>
</feature>
<protein>
    <submittedName>
        <fullName evidence="3">Uncharacterized protein</fullName>
    </submittedName>
</protein>
<sequence>MLGTAPATIITPEFAYRLGLTELEMEKDLNDVEQELEKVDTTADTTHNYPYLGADQQPVAVGQNADSSDETTSSESEQPAPPAHPGLHPNCNQVYTYIHIYVYICIYVCACFIIYYYYYLKKHALIETCLPKKSRRRRKKNKWREQAQQRFRAFGRGVEKSFLKLRIGPKRTQGRDRDRGSGSDTDGEKEKESAAHAAVGTDENMIEMREFPRQHSALRNIAEDVEMEEKYPHSFPTADDYNEFDSDNNMSPDADFRQIKHKDSSVDEVDFASEKTAQDAHSKKVDGGGGGGGGVISKSSSINDDSEPKKKKYGGLSLNLLTRYSLNKNVTNITSQPKPKEHESESPHSDSDEDHRAIVINVTEDHNKKNTLKSFDWFVCSFFFPFFFFFLRVCSRNFWYFVKKNTQFLLISLQTSTNIFSKKKKKWRFDCPFFSVFCKFFFCVVCFGFYFCYKLVQMERFRGYSNVMQLNFSC</sequence>
<feature type="region of interest" description="Disordered" evidence="1">
    <location>
        <begin position="60"/>
        <end position="86"/>
    </location>
</feature>
<dbReference type="EMBL" id="ASPP01004440">
    <property type="protein sequence ID" value="ETO32159.1"/>
    <property type="molecule type" value="Genomic_DNA"/>
</dbReference>
<reference evidence="3 4" key="1">
    <citation type="journal article" date="2013" name="Curr. Biol.">
        <title>The Genome of the Foraminiferan Reticulomyxa filosa.</title>
        <authorList>
            <person name="Glockner G."/>
            <person name="Hulsmann N."/>
            <person name="Schleicher M."/>
            <person name="Noegel A.A."/>
            <person name="Eichinger L."/>
            <person name="Gallinger C."/>
            <person name="Pawlowski J."/>
            <person name="Sierra R."/>
            <person name="Euteneuer U."/>
            <person name="Pillet L."/>
            <person name="Moustafa A."/>
            <person name="Platzer M."/>
            <person name="Groth M."/>
            <person name="Szafranski K."/>
            <person name="Schliwa M."/>
        </authorList>
    </citation>
    <scope>NUCLEOTIDE SEQUENCE [LARGE SCALE GENOMIC DNA]</scope>
</reference>
<feature type="compositionally biased region" description="Basic and acidic residues" evidence="1">
    <location>
        <begin position="254"/>
        <end position="265"/>
    </location>
</feature>
<dbReference type="AlphaFoldDB" id="X6P261"/>
<keyword evidence="2" id="KW-0472">Membrane</keyword>
<feature type="transmembrane region" description="Helical" evidence="2">
    <location>
        <begin position="100"/>
        <end position="118"/>
    </location>
</feature>
<evidence type="ECO:0000256" key="2">
    <source>
        <dbReference type="SAM" id="Phobius"/>
    </source>
</evidence>
<gene>
    <name evidence="3" type="ORF">RFI_04956</name>
</gene>
<accession>X6P261</accession>
<keyword evidence="2" id="KW-1133">Transmembrane helix</keyword>
<organism evidence="3 4">
    <name type="scientific">Reticulomyxa filosa</name>
    <dbReference type="NCBI Taxonomy" id="46433"/>
    <lineage>
        <taxon>Eukaryota</taxon>
        <taxon>Sar</taxon>
        <taxon>Rhizaria</taxon>
        <taxon>Retaria</taxon>
        <taxon>Foraminifera</taxon>
        <taxon>Monothalamids</taxon>
        <taxon>Reticulomyxidae</taxon>
        <taxon>Reticulomyxa</taxon>
    </lineage>
</organism>
<feature type="transmembrane region" description="Helical" evidence="2">
    <location>
        <begin position="433"/>
        <end position="453"/>
    </location>
</feature>
<evidence type="ECO:0000313" key="4">
    <source>
        <dbReference type="Proteomes" id="UP000023152"/>
    </source>
</evidence>
<proteinExistence type="predicted"/>
<feature type="region of interest" description="Disordered" evidence="1">
    <location>
        <begin position="228"/>
        <end position="310"/>
    </location>
</feature>